<dbReference type="EMBL" id="JARKIE010000075">
    <property type="protein sequence ID" value="KAJ7688988.1"/>
    <property type="molecule type" value="Genomic_DNA"/>
</dbReference>
<keyword evidence="5" id="KW-1185">Reference proteome</keyword>
<comment type="caution">
    <text evidence="4">The sequence shown here is derived from an EMBL/GenBank/DDBJ whole genome shotgun (WGS) entry which is preliminary data.</text>
</comment>
<dbReference type="PANTHER" id="PTHR22765:SF434">
    <property type="entry name" value="GB|AAD18119.1-RELATED"/>
    <property type="match status" value="1"/>
</dbReference>
<gene>
    <name evidence="4" type="ORF">B0H17DRAFT_646337</name>
</gene>
<sequence>MRTLGWTSGWTPDADADADSDAEGDEDAEEEDVDVDAADEGDMYEDRAERHPEDAPPPPAPQAQAQDASRTFLIYVIGGYYPPEHGILSAGGGGGGAEGMGLGFEALLDLGELLGPPRPPTASKADIARAGLAVLRRDALAAAPERVLESCVERCLICLDDYTEVDEIRLLSCRHAFHRGCVDRWLETGRNNCPACRTKGVPTDGPSNPAM</sequence>
<dbReference type="Gene3D" id="3.30.40.10">
    <property type="entry name" value="Zinc/RING finger domain, C3HC4 (zinc finger)"/>
    <property type="match status" value="1"/>
</dbReference>
<feature type="compositionally biased region" description="Polar residues" evidence="2">
    <location>
        <begin position="1"/>
        <end position="10"/>
    </location>
</feature>
<dbReference type="InterPro" id="IPR001841">
    <property type="entry name" value="Znf_RING"/>
</dbReference>
<dbReference type="SUPFAM" id="SSF57850">
    <property type="entry name" value="RING/U-box"/>
    <property type="match status" value="1"/>
</dbReference>
<dbReference type="PROSITE" id="PS50089">
    <property type="entry name" value="ZF_RING_2"/>
    <property type="match status" value="1"/>
</dbReference>
<evidence type="ECO:0000313" key="5">
    <source>
        <dbReference type="Proteomes" id="UP001221757"/>
    </source>
</evidence>
<dbReference type="InterPro" id="IPR013083">
    <property type="entry name" value="Znf_RING/FYVE/PHD"/>
</dbReference>
<feature type="compositionally biased region" description="Acidic residues" evidence="2">
    <location>
        <begin position="14"/>
        <end position="43"/>
    </location>
</feature>
<accession>A0AAD7DDU6</accession>
<dbReference type="GO" id="GO:0061630">
    <property type="term" value="F:ubiquitin protein ligase activity"/>
    <property type="evidence" value="ECO:0007669"/>
    <property type="project" value="TreeGrafter"/>
</dbReference>
<keyword evidence="1" id="KW-0862">Zinc</keyword>
<evidence type="ECO:0000259" key="3">
    <source>
        <dbReference type="PROSITE" id="PS50089"/>
    </source>
</evidence>
<keyword evidence="1" id="KW-0863">Zinc-finger</keyword>
<organism evidence="4 5">
    <name type="scientific">Mycena rosella</name>
    <name type="common">Pink bonnet</name>
    <name type="synonym">Agaricus rosellus</name>
    <dbReference type="NCBI Taxonomy" id="1033263"/>
    <lineage>
        <taxon>Eukaryota</taxon>
        <taxon>Fungi</taxon>
        <taxon>Dikarya</taxon>
        <taxon>Basidiomycota</taxon>
        <taxon>Agaricomycotina</taxon>
        <taxon>Agaricomycetes</taxon>
        <taxon>Agaricomycetidae</taxon>
        <taxon>Agaricales</taxon>
        <taxon>Marasmiineae</taxon>
        <taxon>Mycenaceae</taxon>
        <taxon>Mycena</taxon>
    </lineage>
</organism>
<evidence type="ECO:0000313" key="4">
    <source>
        <dbReference type="EMBL" id="KAJ7688988.1"/>
    </source>
</evidence>
<feature type="domain" description="RING-type" evidence="3">
    <location>
        <begin position="155"/>
        <end position="197"/>
    </location>
</feature>
<protein>
    <recommendedName>
        <fullName evidence="3">RING-type domain-containing protein</fullName>
    </recommendedName>
</protein>
<reference evidence="4" key="1">
    <citation type="submission" date="2023-03" db="EMBL/GenBank/DDBJ databases">
        <title>Massive genome expansion in bonnet fungi (Mycena s.s.) driven by repeated elements and novel gene families across ecological guilds.</title>
        <authorList>
            <consortium name="Lawrence Berkeley National Laboratory"/>
            <person name="Harder C.B."/>
            <person name="Miyauchi S."/>
            <person name="Viragh M."/>
            <person name="Kuo A."/>
            <person name="Thoen E."/>
            <person name="Andreopoulos B."/>
            <person name="Lu D."/>
            <person name="Skrede I."/>
            <person name="Drula E."/>
            <person name="Henrissat B."/>
            <person name="Morin E."/>
            <person name="Kohler A."/>
            <person name="Barry K."/>
            <person name="LaButti K."/>
            <person name="Morin E."/>
            <person name="Salamov A."/>
            <person name="Lipzen A."/>
            <person name="Mereny Z."/>
            <person name="Hegedus B."/>
            <person name="Baldrian P."/>
            <person name="Stursova M."/>
            <person name="Weitz H."/>
            <person name="Taylor A."/>
            <person name="Grigoriev I.V."/>
            <person name="Nagy L.G."/>
            <person name="Martin F."/>
            <person name="Kauserud H."/>
        </authorList>
    </citation>
    <scope>NUCLEOTIDE SEQUENCE</scope>
    <source>
        <strain evidence="4">CBHHK067</strain>
    </source>
</reference>
<dbReference type="GO" id="GO:0006511">
    <property type="term" value="P:ubiquitin-dependent protein catabolic process"/>
    <property type="evidence" value="ECO:0007669"/>
    <property type="project" value="TreeGrafter"/>
</dbReference>
<feature type="region of interest" description="Disordered" evidence="2">
    <location>
        <begin position="1"/>
        <end position="66"/>
    </location>
</feature>
<dbReference type="CDD" id="cd16454">
    <property type="entry name" value="RING-H2_PA-TM-RING"/>
    <property type="match status" value="1"/>
</dbReference>
<name>A0AAD7DDU6_MYCRO</name>
<dbReference type="Proteomes" id="UP001221757">
    <property type="component" value="Unassembled WGS sequence"/>
</dbReference>
<evidence type="ECO:0000256" key="2">
    <source>
        <dbReference type="SAM" id="MobiDB-lite"/>
    </source>
</evidence>
<dbReference type="PANTHER" id="PTHR22765">
    <property type="entry name" value="RING FINGER AND PROTEASE ASSOCIATED DOMAIN-CONTAINING"/>
    <property type="match status" value="1"/>
</dbReference>
<dbReference type="Pfam" id="PF13639">
    <property type="entry name" value="zf-RING_2"/>
    <property type="match status" value="1"/>
</dbReference>
<evidence type="ECO:0000256" key="1">
    <source>
        <dbReference type="PROSITE-ProRule" id="PRU00175"/>
    </source>
</evidence>
<dbReference type="GO" id="GO:0008270">
    <property type="term" value="F:zinc ion binding"/>
    <property type="evidence" value="ECO:0007669"/>
    <property type="project" value="UniProtKB-KW"/>
</dbReference>
<dbReference type="AlphaFoldDB" id="A0AAD7DDU6"/>
<dbReference type="InterPro" id="IPR051826">
    <property type="entry name" value="E3_ubiquitin-ligase_domain"/>
</dbReference>
<proteinExistence type="predicted"/>
<keyword evidence="1" id="KW-0479">Metal-binding</keyword>
<feature type="compositionally biased region" description="Basic and acidic residues" evidence="2">
    <location>
        <begin position="44"/>
        <end position="54"/>
    </location>
</feature>
<dbReference type="SMART" id="SM00184">
    <property type="entry name" value="RING"/>
    <property type="match status" value="1"/>
</dbReference>